<dbReference type="Gene3D" id="3.30.200.20">
    <property type="entry name" value="Phosphorylase Kinase, domain 1"/>
    <property type="match status" value="1"/>
</dbReference>
<feature type="domain" description="Aminoglycoside phosphotransferase" evidence="1">
    <location>
        <begin position="143"/>
        <end position="285"/>
    </location>
</feature>
<organism evidence="2">
    <name type="scientific">Bionectria ochroleuca</name>
    <name type="common">Gliocladium roseum</name>
    <dbReference type="NCBI Taxonomy" id="29856"/>
    <lineage>
        <taxon>Eukaryota</taxon>
        <taxon>Fungi</taxon>
        <taxon>Dikarya</taxon>
        <taxon>Ascomycota</taxon>
        <taxon>Pezizomycotina</taxon>
        <taxon>Sordariomycetes</taxon>
        <taxon>Hypocreomycetidae</taxon>
        <taxon>Hypocreales</taxon>
        <taxon>Bionectriaceae</taxon>
        <taxon>Clonostachys</taxon>
    </lineage>
</organism>
<dbReference type="InterPro" id="IPR002575">
    <property type="entry name" value="Aminoglycoside_PTrfase"/>
</dbReference>
<accession>A0A0B7KGS6</accession>
<dbReference type="EMBL" id="CDPU01000064">
    <property type="protein sequence ID" value="CEO56289.1"/>
    <property type="molecule type" value="Genomic_DNA"/>
</dbReference>
<protein>
    <recommendedName>
        <fullName evidence="1">Aminoglycoside phosphotransferase domain-containing protein</fullName>
    </recommendedName>
</protein>
<feature type="non-terminal residue" evidence="2">
    <location>
        <position position="375"/>
    </location>
</feature>
<reference evidence="2" key="1">
    <citation type="submission" date="2015-01" db="EMBL/GenBank/DDBJ databases">
        <authorList>
            <person name="Durling Mikael"/>
        </authorList>
    </citation>
    <scope>NUCLEOTIDE SEQUENCE</scope>
</reference>
<gene>
    <name evidence="2" type="ORF">BN869_000012347_1</name>
</gene>
<dbReference type="AlphaFoldDB" id="A0A0B7KGS6"/>
<evidence type="ECO:0000313" key="2">
    <source>
        <dbReference type="EMBL" id="CEO56289.1"/>
    </source>
</evidence>
<proteinExistence type="predicted"/>
<evidence type="ECO:0000259" key="1">
    <source>
        <dbReference type="Pfam" id="PF01636"/>
    </source>
</evidence>
<name>A0A0B7KGS6_BIOOC</name>
<dbReference type="Gene3D" id="3.90.1200.10">
    <property type="match status" value="1"/>
</dbReference>
<dbReference type="InterPro" id="IPR011009">
    <property type="entry name" value="Kinase-like_dom_sf"/>
</dbReference>
<dbReference type="Pfam" id="PF01636">
    <property type="entry name" value="APH"/>
    <property type="match status" value="1"/>
</dbReference>
<sequence length="375" mass="42552">MAALSKDEAYAKVKKGLEATPFEPSKLTELAGGSVNFTYEATLAKPLDDGAKTVFIKHAEPYMKVRPETALPPDRGNLEIQCLKHMSGRRITGDSNQTDSHCITIRTPKYYSFIEDSSTQILEYMPEGTTLKDFIPKYFGHATTPKESDAREIGKTVGSWLKWFHQLTANDAEMHAIAEKNELGRFFRHMVTFTWLKDRVEQYPSVLSDAKEIFQQVEQAVTTELSDTSKLQAIHGDFWTGNMMIPDAAIPKDGNNVTLFVVDWEMVHLNVPHVDFGLMVAEFYYFWLFKSMPAGRWMMESMVEAYGPLTEEFAFRTAIQVGAHLVCVITDLNRVPTDQLEKAAATGKEILVHAWKKDRAWFENSDFALSFPPDR</sequence>
<dbReference type="SUPFAM" id="SSF56112">
    <property type="entry name" value="Protein kinase-like (PK-like)"/>
    <property type="match status" value="1"/>
</dbReference>